<dbReference type="AlphaFoldDB" id="A0A085LWE0"/>
<keyword evidence="3" id="KW-1185">Reference proteome</keyword>
<dbReference type="Proteomes" id="UP000030764">
    <property type="component" value="Unassembled WGS sequence"/>
</dbReference>
<accession>A0A085LWE0</accession>
<evidence type="ECO:0000256" key="1">
    <source>
        <dbReference type="SAM" id="MobiDB-lite"/>
    </source>
</evidence>
<gene>
    <name evidence="2" type="ORF">M513_09838</name>
</gene>
<sequence>MSSAISYILVEMVESPNSIDRKKKKNKKKKKGPLGLSVPKAGSDNPVTMRYSSGRAGLALCFGWQVDPCAFRYG</sequence>
<protein>
    <submittedName>
        <fullName evidence="2">Uncharacterized protein</fullName>
    </submittedName>
</protein>
<feature type="region of interest" description="Disordered" evidence="1">
    <location>
        <begin position="18"/>
        <end position="41"/>
    </location>
</feature>
<evidence type="ECO:0000313" key="3">
    <source>
        <dbReference type="Proteomes" id="UP000030764"/>
    </source>
</evidence>
<name>A0A085LWE0_9BILA</name>
<evidence type="ECO:0000313" key="2">
    <source>
        <dbReference type="EMBL" id="KFD49286.1"/>
    </source>
</evidence>
<organism evidence="2 3">
    <name type="scientific">Trichuris suis</name>
    <name type="common">pig whipworm</name>
    <dbReference type="NCBI Taxonomy" id="68888"/>
    <lineage>
        <taxon>Eukaryota</taxon>
        <taxon>Metazoa</taxon>
        <taxon>Ecdysozoa</taxon>
        <taxon>Nematoda</taxon>
        <taxon>Enoplea</taxon>
        <taxon>Dorylaimia</taxon>
        <taxon>Trichinellida</taxon>
        <taxon>Trichuridae</taxon>
        <taxon>Trichuris</taxon>
    </lineage>
</organism>
<proteinExistence type="predicted"/>
<feature type="compositionally biased region" description="Basic residues" evidence="1">
    <location>
        <begin position="21"/>
        <end position="32"/>
    </location>
</feature>
<dbReference type="EMBL" id="KL363274">
    <property type="protein sequence ID" value="KFD49286.1"/>
    <property type="molecule type" value="Genomic_DNA"/>
</dbReference>
<reference evidence="2 3" key="1">
    <citation type="journal article" date="2014" name="Nat. Genet.">
        <title>Genome and transcriptome of the porcine whipworm Trichuris suis.</title>
        <authorList>
            <person name="Jex A.R."/>
            <person name="Nejsum P."/>
            <person name="Schwarz E.M."/>
            <person name="Hu L."/>
            <person name="Young N.D."/>
            <person name="Hall R.S."/>
            <person name="Korhonen P.K."/>
            <person name="Liao S."/>
            <person name="Thamsborg S."/>
            <person name="Xia J."/>
            <person name="Xu P."/>
            <person name="Wang S."/>
            <person name="Scheerlinck J.P."/>
            <person name="Hofmann A."/>
            <person name="Sternberg P.W."/>
            <person name="Wang J."/>
            <person name="Gasser R.B."/>
        </authorList>
    </citation>
    <scope>NUCLEOTIDE SEQUENCE [LARGE SCALE GENOMIC DNA]</scope>
    <source>
        <strain evidence="2">DCEP-RM93M</strain>
    </source>
</reference>